<evidence type="ECO:0000313" key="2">
    <source>
        <dbReference type="EMBL" id="CAD7090768.1"/>
    </source>
</evidence>
<protein>
    <recommendedName>
        <fullName evidence="1">DDE-1 domain-containing protein</fullName>
    </recommendedName>
</protein>
<reference evidence="2 3" key="1">
    <citation type="submission" date="2020-11" db="EMBL/GenBank/DDBJ databases">
        <authorList>
            <person name="Wallbank WR R."/>
            <person name="Pardo Diaz C."/>
            <person name="Kozak K."/>
            <person name="Martin S."/>
            <person name="Jiggins C."/>
            <person name="Moest M."/>
            <person name="Warren A I."/>
            <person name="Generalovic N T."/>
            <person name="Byers J.R.P. K."/>
            <person name="Montejo-Kovacevich G."/>
            <person name="Yen C E."/>
        </authorList>
    </citation>
    <scope>NUCLEOTIDE SEQUENCE [LARGE SCALE GENOMIC DNA]</scope>
</reference>
<keyword evidence="3" id="KW-1185">Reference proteome</keyword>
<dbReference type="Pfam" id="PF03184">
    <property type="entry name" value="DDE_1"/>
    <property type="match status" value="1"/>
</dbReference>
<dbReference type="Proteomes" id="UP000594454">
    <property type="component" value="Chromosome 5"/>
</dbReference>
<gene>
    <name evidence="2" type="ORF">HERILL_LOCUS13229</name>
</gene>
<evidence type="ECO:0000259" key="1">
    <source>
        <dbReference type="Pfam" id="PF03184"/>
    </source>
</evidence>
<proteinExistence type="predicted"/>
<feature type="domain" description="DDE-1" evidence="1">
    <location>
        <begin position="2"/>
        <end position="100"/>
    </location>
</feature>
<name>A0A7R8Z089_HERIL</name>
<sequence>MKKKKEKILMFIDNYTAHGAIPNLINIKIKYLPANNTPKLQPIDQDIIQSFNVHYRKEVVRQFLSDTEHQTPTTIDVLKAVWIIVKAWDQVSEETITNCFKKSGFKVSCDD</sequence>
<evidence type="ECO:0000313" key="3">
    <source>
        <dbReference type="Proteomes" id="UP000594454"/>
    </source>
</evidence>
<dbReference type="AlphaFoldDB" id="A0A7R8Z089"/>
<organism evidence="2 3">
    <name type="scientific">Hermetia illucens</name>
    <name type="common">Black soldier fly</name>
    <dbReference type="NCBI Taxonomy" id="343691"/>
    <lineage>
        <taxon>Eukaryota</taxon>
        <taxon>Metazoa</taxon>
        <taxon>Ecdysozoa</taxon>
        <taxon>Arthropoda</taxon>
        <taxon>Hexapoda</taxon>
        <taxon>Insecta</taxon>
        <taxon>Pterygota</taxon>
        <taxon>Neoptera</taxon>
        <taxon>Endopterygota</taxon>
        <taxon>Diptera</taxon>
        <taxon>Brachycera</taxon>
        <taxon>Stratiomyomorpha</taxon>
        <taxon>Stratiomyidae</taxon>
        <taxon>Hermetiinae</taxon>
        <taxon>Hermetia</taxon>
    </lineage>
</organism>
<dbReference type="OrthoDB" id="9909311at2759"/>
<dbReference type="GO" id="GO:0003676">
    <property type="term" value="F:nucleic acid binding"/>
    <property type="evidence" value="ECO:0007669"/>
    <property type="project" value="InterPro"/>
</dbReference>
<accession>A0A7R8Z089</accession>
<dbReference type="EMBL" id="LR899013">
    <property type="protein sequence ID" value="CAD7090768.1"/>
    <property type="molecule type" value="Genomic_DNA"/>
</dbReference>
<dbReference type="InParanoid" id="A0A7R8Z089"/>
<dbReference type="InterPro" id="IPR004875">
    <property type="entry name" value="DDE_SF_endonuclease_dom"/>
</dbReference>